<proteinExistence type="predicted"/>
<name>A0AAW1T5I0_9CHLO</name>
<gene>
    <name evidence="1" type="ORF">WJX84_008217</name>
</gene>
<keyword evidence="2" id="KW-1185">Reference proteome</keyword>
<dbReference type="AlphaFoldDB" id="A0AAW1T5I0"/>
<organism evidence="1 2">
    <name type="scientific">Apatococcus fuscideae</name>
    <dbReference type="NCBI Taxonomy" id="2026836"/>
    <lineage>
        <taxon>Eukaryota</taxon>
        <taxon>Viridiplantae</taxon>
        <taxon>Chlorophyta</taxon>
        <taxon>core chlorophytes</taxon>
        <taxon>Trebouxiophyceae</taxon>
        <taxon>Chlorellales</taxon>
        <taxon>Chlorellaceae</taxon>
        <taxon>Apatococcus</taxon>
    </lineage>
</organism>
<accession>A0AAW1T5I0</accession>
<comment type="caution">
    <text evidence="1">The sequence shown here is derived from an EMBL/GenBank/DDBJ whole genome shotgun (WGS) entry which is preliminary data.</text>
</comment>
<protein>
    <submittedName>
        <fullName evidence="1">Uncharacterized protein</fullName>
    </submittedName>
</protein>
<sequence>MVDLDVKSATKTYLGPKQNNNRYMRGSLPKALVKIVLWLQKIVHCTGALKQTAGPEVGHVGISGQAEP</sequence>
<dbReference type="EMBL" id="JALJOV010000349">
    <property type="protein sequence ID" value="KAK9864473.1"/>
    <property type="molecule type" value="Genomic_DNA"/>
</dbReference>
<evidence type="ECO:0000313" key="2">
    <source>
        <dbReference type="Proteomes" id="UP001485043"/>
    </source>
</evidence>
<reference evidence="1 2" key="1">
    <citation type="journal article" date="2024" name="Nat. Commun.">
        <title>Phylogenomics reveals the evolutionary origins of lichenization in chlorophyte algae.</title>
        <authorList>
            <person name="Puginier C."/>
            <person name="Libourel C."/>
            <person name="Otte J."/>
            <person name="Skaloud P."/>
            <person name="Haon M."/>
            <person name="Grisel S."/>
            <person name="Petersen M."/>
            <person name="Berrin J.G."/>
            <person name="Delaux P.M."/>
            <person name="Dal Grande F."/>
            <person name="Keller J."/>
        </authorList>
    </citation>
    <scope>NUCLEOTIDE SEQUENCE [LARGE SCALE GENOMIC DNA]</scope>
    <source>
        <strain evidence="1 2">SAG 2523</strain>
    </source>
</reference>
<dbReference type="Proteomes" id="UP001485043">
    <property type="component" value="Unassembled WGS sequence"/>
</dbReference>
<evidence type="ECO:0000313" key="1">
    <source>
        <dbReference type="EMBL" id="KAK9864473.1"/>
    </source>
</evidence>